<reference evidence="3 4" key="1">
    <citation type="journal article" date="2019" name="FEMS Microbiol. Lett.">
        <title>A novel salt-tolerant genotype illuminates the sucrose gene evolution in freshwater bloom-forming cyanobacterium Microcystis aeruginosa.</title>
        <authorList>
            <person name="Tanabe Y."/>
            <person name="Yamaguchi H."/>
            <person name="Sano T."/>
            <person name="Kawachi M."/>
        </authorList>
    </citation>
    <scope>NUCLEOTIDE SEQUENCE [LARGE SCALE GENOMIC DNA]</scope>
    <source>
        <strain evidence="3 4">NIES-4325</strain>
    </source>
</reference>
<evidence type="ECO:0000313" key="4">
    <source>
        <dbReference type="Proteomes" id="UP000376575"/>
    </source>
</evidence>
<evidence type="ECO:0000256" key="1">
    <source>
        <dbReference type="SAM" id="MobiDB-lite"/>
    </source>
</evidence>
<gene>
    <name evidence="3" type="ORF">MiAbW_01379</name>
</gene>
<evidence type="ECO:0000313" key="3">
    <source>
        <dbReference type="EMBL" id="GEA26819.1"/>
    </source>
</evidence>
<proteinExistence type="predicted"/>
<dbReference type="AlphaFoldDB" id="A0A5J4F7A3"/>
<dbReference type="RefSeq" id="WP_151695533.1">
    <property type="nucleotide sequence ID" value="NZ_BJKP01000009.1"/>
</dbReference>
<feature type="region of interest" description="Disordered" evidence="1">
    <location>
        <begin position="34"/>
        <end position="54"/>
    </location>
</feature>
<dbReference type="EMBL" id="BJKP01000009">
    <property type="protein sequence ID" value="GEA26819.1"/>
    <property type="molecule type" value="Genomic_DNA"/>
</dbReference>
<sequence length="111" mass="12057">MKKVIVILILGFLSEQISIKSPISGNQTLNNLALANNNNRPTPQKKPSPSPQFRCDGRTHCSQMTSCAEATFFLRNCPNVKMDGDGDGVPCESQLCGKKSSEKCLKSSPDN</sequence>
<organism evidence="3 4">
    <name type="scientific">Microcystis aeruginosa NIES-4325</name>
    <dbReference type="NCBI Taxonomy" id="2569534"/>
    <lineage>
        <taxon>Bacteria</taxon>
        <taxon>Bacillati</taxon>
        <taxon>Cyanobacteriota</taxon>
        <taxon>Cyanophyceae</taxon>
        <taxon>Oscillatoriophycideae</taxon>
        <taxon>Chroococcales</taxon>
        <taxon>Microcystaceae</taxon>
        <taxon>Microcystis</taxon>
    </lineage>
</organism>
<name>A0A5J4F7A3_MICAE</name>
<evidence type="ECO:0000259" key="2">
    <source>
        <dbReference type="Pfam" id="PF05901"/>
    </source>
</evidence>
<accession>A0A5J4F7A3</accession>
<protein>
    <recommendedName>
        <fullName evidence="2">Excalibur calcium-binding domain-containing protein</fullName>
    </recommendedName>
</protein>
<dbReference type="Proteomes" id="UP000376575">
    <property type="component" value="Unassembled WGS sequence"/>
</dbReference>
<comment type="caution">
    <text evidence="3">The sequence shown here is derived from an EMBL/GenBank/DDBJ whole genome shotgun (WGS) entry which is preliminary data.</text>
</comment>
<dbReference type="InterPro" id="IPR008613">
    <property type="entry name" value="Excalibur_Ca-bd_domain"/>
</dbReference>
<dbReference type="Pfam" id="PF05901">
    <property type="entry name" value="Excalibur"/>
    <property type="match status" value="1"/>
</dbReference>
<feature type="domain" description="Excalibur calcium-binding" evidence="2">
    <location>
        <begin position="58"/>
        <end position="92"/>
    </location>
</feature>